<accession>A0A540R652</accession>
<protein>
    <submittedName>
        <fullName evidence="3">DUF4185 domain-containing protein</fullName>
    </submittedName>
</protein>
<proteinExistence type="predicted"/>
<gene>
    <name evidence="3" type="ORF">EJK80_08530</name>
</gene>
<dbReference type="STRING" id="1686286.GCA_900092335_01687"/>
<organism evidence="3 4">
    <name type="scientific">Corynebacterium phoceense</name>
    <dbReference type="NCBI Taxonomy" id="1686286"/>
    <lineage>
        <taxon>Bacteria</taxon>
        <taxon>Bacillati</taxon>
        <taxon>Actinomycetota</taxon>
        <taxon>Actinomycetes</taxon>
        <taxon>Mycobacteriales</taxon>
        <taxon>Corynebacteriaceae</taxon>
        <taxon>Corynebacterium</taxon>
    </lineage>
</organism>
<comment type="caution">
    <text evidence="3">The sequence shown here is derived from an EMBL/GenBank/DDBJ whole genome shotgun (WGS) entry which is preliminary data.</text>
</comment>
<evidence type="ECO:0000313" key="4">
    <source>
        <dbReference type="Proteomes" id="UP000318080"/>
    </source>
</evidence>
<dbReference type="InterPro" id="IPR025442">
    <property type="entry name" value="DUF4185"/>
</dbReference>
<feature type="signal peptide" evidence="1">
    <location>
        <begin position="1"/>
        <end position="32"/>
    </location>
</feature>
<evidence type="ECO:0000256" key="1">
    <source>
        <dbReference type="SAM" id="SignalP"/>
    </source>
</evidence>
<evidence type="ECO:0000259" key="2">
    <source>
        <dbReference type="Pfam" id="PF13810"/>
    </source>
</evidence>
<keyword evidence="1" id="KW-0732">Signal</keyword>
<dbReference type="Pfam" id="PF13810">
    <property type="entry name" value="DUF4185"/>
    <property type="match status" value="1"/>
</dbReference>
<dbReference type="AlphaFoldDB" id="A0A540R652"/>
<dbReference type="Proteomes" id="UP000318080">
    <property type="component" value="Unassembled WGS sequence"/>
</dbReference>
<dbReference type="GeneID" id="79852892"/>
<sequence>MKKSSLLKLSTTAAAIAILPFTTLAPTPVAQAEQCTSQSTSQVGSPKANAAADLLGSFAGSSFGGSSLSPAQADAVKQATSTGVAKQLITAEGPTRSMHFLTGPSSPDRTDRKWGITSTDLGIAYLDDSEENTPRMYLAFGDTFSCSGSGNGWRSNVLLRTRDFNYGDGVSLHQALTSDGWQSSGTAREFISSEKNPGVEHTTIPTAGIEINGTHYIDYMSVKKWPKDAPWVTNYAATMKSTDDGRTWSVVGDSTRVNEHATNDIILPGRKGYDTGNEKLQMSAFLQTPDKDGYVYRYSTPNGRAGTAYLSRAKESEFPSESAFEYWDGHSWSSDRRDLEPVFGPSNPGKLGEMSVVYNKYINKYVALYLDSAKYALVMRTADTPEGEWSAPRELISGHDVPQLYGGFILPKLDDQNLYYVLSTWGDYNTYVMRTDLDYAVNNPSADISVKVVGDVVAEGK</sequence>
<dbReference type="RefSeq" id="WP_066484499.1">
    <property type="nucleotide sequence ID" value="NZ_LT596208.1"/>
</dbReference>
<reference evidence="3 4" key="1">
    <citation type="submission" date="2019-06" db="EMBL/GenBank/DDBJ databases">
        <title>Draft genome of C. phoceense Strain 272.</title>
        <authorList>
            <person name="Pacheco L.G.C."/>
            <person name="Barberis C.M."/>
            <person name="Almuzara M.N."/>
            <person name="Traglia G.M."/>
            <person name="Santos C.S."/>
            <person name="Rocha D.J.P.G."/>
            <person name="Aguiar E.R.G.R."/>
            <person name="Vay C.A."/>
        </authorList>
    </citation>
    <scope>NUCLEOTIDE SEQUENCE [LARGE SCALE GENOMIC DNA]</scope>
    <source>
        <strain evidence="3 4">272</strain>
    </source>
</reference>
<evidence type="ECO:0000313" key="3">
    <source>
        <dbReference type="EMBL" id="TQE43208.1"/>
    </source>
</evidence>
<feature type="chain" id="PRO_5021925351" evidence="1">
    <location>
        <begin position="33"/>
        <end position="461"/>
    </location>
</feature>
<feature type="domain" description="DUF4185" evidence="2">
    <location>
        <begin position="106"/>
        <end position="434"/>
    </location>
</feature>
<name>A0A540R652_9CORY</name>
<dbReference type="EMBL" id="VHIR01000011">
    <property type="protein sequence ID" value="TQE43208.1"/>
    <property type="molecule type" value="Genomic_DNA"/>
</dbReference>
<keyword evidence="4" id="KW-1185">Reference proteome</keyword>